<gene>
    <name evidence="2" type="ORF">J1C47_12835</name>
</gene>
<dbReference type="GO" id="GO:0008168">
    <property type="term" value="F:methyltransferase activity"/>
    <property type="evidence" value="ECO:0007669"/>
    <property type="project" value="UniProtKB-KW"/>
</dbReference>
<dbReference type="InterPro" id="IPR041698">
    <property type="entry name" value="Methyltransf_25"/>
</dbReference>
<keyword evidence="3" id="KW-1185">Reference proteome</keyword>
<evidence type="ECO:0000313" key="3">
    <source>
        <dbReference type="Proteomes" id="UP000664288"/>
    </source>
</evidence>
<feature type="domain" description="Methyltransferase" evidence="1">
    <location>
        <begin position="57"/>
        <end position="150"/>
    </location>
</feature>
<dbReference type="RefSeq" id="WP_207351165.1">
    <property type="nucleotide sequence ID" value="NZ_JAFMPY010000012.1"/>
</dbReference>
<proteinExistence type="predicted"/>
<accession>A0ABS3J7F9</accession>
<dbReference type="CDD" id="cd02440">
    <property type="entry name" value="AdoMet_MTases"/>
    <property type="match status" value="1"/>
</dbReference>
<sequence>MATDAAPSQETFIRSFDDPAAVARYAEGPQRFVPGLEALHRMTVLLLAERAPRDASVLVLGAGGGSELKAMAEAQPGWRFVGVDPAGEMLKLAERVLGPLMERVTLVRGTIDDAPKGPFDAATCLLTLHFLEAAERTRTAGEIRRRLRPGSPFVAAHASFPQDPGQRDVWLDRYAAYPVAMGADPDAVAKARAAVAASLNSFSPDKDEAILREAGFKDASLFYAAFTWRGWIGHA</sequence>
<name>A0ABS3J7F9_9HYPH</name>
<dbReference type="SUPFAM" id="SSF53335">
    <property type="entry name" value="S-adenosyl-L-methionine-dependent methyltransferases"/>
    <property type="match status" value="1"/>
</dbReference>
<organism evidence="2 3">
    <name type="scientific">Jiella sonneratiae</name>
    <dbReference type="NCBI Taxonomy" id="2816856"/>
    <lineage>
        <taxon>Bacteria</taxon>
        <taxon>Pseudomonadati</taxon>
        <taxon>Pseudomonadota</taxon>
        <taxon>Alphaproteobacteria</taxon>
        <taxon>Hyphomicrobiales</taxon>
        <taxon>Aurantimonadaceae</taxon>
        <taxon>Jiella</taxon>
    </lineage>
</organism>
<dbReference type="Pfam" id="PF13649">
    <property type="entry name" value="Methyltransf_25"/>
    <property type="match status" value="1"/>
</dbReference>
<protein>
    <submittedName>
        <fullName evidence="2">Methyltransferase domain-containing protein</fullName>
    </submittedName>
</protein>
<comment type="caution">
    <text evidence="2">The sequence shown here is derived from an EMBL/GenBank/DDBJ whole genome shotgun (WGS) entry which is preliminary data.</text>
</comment>
<dbReference type="Gene3D" id="3.40.50.150">
    <property type="entry name" value="Vaccinia Virus protein VP39"/>
    <property type="match status" value="1"/>
</dbReference>
<keyword evidence="2" id="KW-0489">Methyltransferase</keyword>
<dbReference type="EMBL" id="JAFMPY010000012">
    <property type="protein sequence ID" value="MBO0904526.1"/>
    <property type="molecule type" value="Genomic_DNA"/>
</dbReference>
<evidence type="ECO:0000313" key="2">
    <source>
        <dbReference type="EMBL" id="MBO0904526.1"/>
    </source>
</evidence>
<keyword evidence="2" id="KW-0808">Transferase</keyword>
<dbReference type="GO" id="GO:0032259">
    <property type="term" value="P:methylation"/>
    <property type="evidence" value="ECO:0007669"/>
    <property type="project" value="UniProtKB-KW"/>
</dbReference>
<evidence type="ECO:0000259" key="1">
    <source>
        <dbReference type="Pfam" id="PF13649"/>
    </source>
</evidence>
<dbReference type="InterPro" id="IPR029063">
    <property type="entry name" value="SAM-dependent_MTases_sf"/>
</dbReference>
<dbReference type="Proteomes" id="UP000664288">
    <property type="component" value="Unassembled WGS sequence"/>
</dbReference>
<reference evidence="2 3" key="1">
    <citation type="submission" date="2021-03" db="EMBL/GenBank/DDBJ databases">
        <title>Whole genome sequence of Jiella sp. MQZ13P-4.</title>
        <authorList>
            <person name="Tuo L."/>
        </authorList>
    </citation>
    <scope>NUCLEOTIDE SEQUENCE [LARGE SCALE GENOMIC DNA]</scope>
    <source>
        <strain evidence="2 3">MQZ13P-4</strain>
    </source>
</reference>